<protein>
    <submittedName>
        <fullName evidence="2">Uncharacterized protein</fullName>
    </submittedName>
</protein>
<feature type="transmembrane region" description="Helical" evidence="1">
    <location>
        <begin position="267"/>
        <end position="291"/>
    </location>
</feature>
<name>A0A8S1N901_9CILI</name>
<dbReference type="EMBL" id="CAJJDN010000051">
    <property type="protein sequence ID" value="CAD8087679.1"/>
    <property type="molecule type" value="Genomic_DNA"/>
</dbReference>
<proteinExistence type="predicted"/>
<keyword evidence="3" id="KW-1185">Reference proteome</keyword>
<accession>A0A8S1N901</accession>
<organism evidence="2 3">
    <name type="scientific">Paramecium sonneborni</name>
    <dbReference type="NCBI Taxonomy" id="65129"/>
    <lineage>
        <taxon>Eukaryota</taxon>
        <taxon>Sar</taxon>
        <taxon>Alveolata</taxon>
        <taxon>Ciliophora</taxon>
        <taxon>Intramacronucleata</taxon>
        <taxon>Oligohymenophorea</taxon>
        <taxon>Peniculida</taxon>
        <taxon>Parameciidae</taxon>
        <taxon>Paramecium</taxon>
    </lineage>
</organism>
<feature type="transmembrane region" description="Helical" evidence="1">
    <location>
        <begin position="129"/>
        <end position="155"/>
    </location>
</feature>
<feature type="transmembrane region" description="Helical" evidence="1">
    <location>
        <begin position="102"/>
        <end position="123"/>
    </location>
</feature>
<keyword evidence="1" id="KW-1133">Transmembrane helix</keyword>
<gene>
    <name evidence="2" type="ORF">PSON_ATCC_30995.1.T0510329</name>
</gene>
<reference evidence="2" key="1">
    <citation type="submission" date="2021-01" db="EMBL/GenBank/DDBJ databases">
        <authorList>
            <consortium name="Genoscope - CEA"/>
            <person name="William W."/>
        </authorList>
    </citation>
    <scope>NUCLEOTIDE SEQUENCE</scope>
</reference>
<feature type="transmembrane region" description="Helical" evidence="1">
    <location>
        <begin position="234"/>
        <end position="255"/>
    </location>
</feature>
<sequence length="302" mass="35702">MRPKTKKNSKSDIMIDTSSELLQSLTEDQQIDINTTSIHNIELQYYVYDIYSGKPSALNPRLLFRESKRKDSYYNYHQETALNITFLYLQFLKENRSLVRKFLFANVILDIILRIAIITLFFLKVYTHTYITLYFIVLFQIPRVFHMCSSIKLLFMDQFNLQNRSFIPISHLYRTNFINEDEPRECDLKPLNYKNRILSCRSIIFILLPVELCFLCIPKKKITNITNTIMISSYILKSIEVIMFEPLLLVSISISDSLTKNIDFNNWSLIFILVIVDILKYVLLNIYLVIFSETGQNNTLKF</sequence>
<evidence type="ECO:0000256" key="1">
    <source>
        <dbReference type="SAM" id="Phobius"/>
    </source>
</evidence>
<keyword evidence="1" id="KW-0472">Membrane</keyword>
<dbReference type="Proteomes" id="UP000692954">
    <property type="component" value="Unassembled WGS sequence"/>
</dbReference>
<dbReference type="OrthoDB" id="293699at2759"/>
<keyword evidence="1" id="KW-0812">Transmembrane</keyword>
<dbReference type="AlphaFoldDB" id="A0A8S1N901"/>
<comment type="caution">
    <text evidence="2">The sequence shown here is derived from an EMBL/GenBank/DDBJ whole genome shotgun (WGS) entry which is preliminary data.</text>
</comment>
<evidence type="ECO:0000313" key="2">
    <source>
        <dbReference type="EMBL" id="CAD8087679.1"/>
    </source>
</evidence>
<evidence type="ECO:0000313" key="3">
    <source>
        <dbReference type="Proteomes" id="UP000692954"/>
    </source>
</evidence>